<dbReference type="KEGG" id="fpn:ABE65_019310"/>
<evidence type="ECO:0000313" key="2">
    <source>
        <dbReference type="Proteomes" id="UP000076623"/>
    </source>
</evidence>
<dbReference type="AlphaFoldDB" id="A0A160IRG9"/>
<evidence type="ECO:0000313" key="1">
    <source>
        <dbReference type="EMBL" id="ANC78830.1"/>
    </source>
</evidence>
<protein>
    <submittedName>
        <fullName evidence="1">Uncharacterized protein</fullName>
    </submittedName>
</protein>
<accession>A0A160IRG9</accession>
<dbReference type="EMBL" id="CP015378">
    <property type="protein sequence ID" value="ANC78830.1"/>
    <property type="molecule type" value="Genomic_DNA"/>
</dbReference>
<organism evidence="1 2">
    <name type="scientific">Fictibacillus phosphorivorans</name>
    <dbReference type="NCBI Taxonomy" id="1221500"/>
    <lineage>
        <taxon>Bacteria</taxon>
        <taxon>Bacillati</taxon>
        <taxon>Bacillota</taxon>
        <taxon>Bacilli</taxon>
        <taxon>Bacillales</taxon>
        <taxon>Fictibacillaceae</taxon>
        <taxon>Fictibacillus</taxon>
    </lineage>
</organism>
<dbReference type="Proteomes" id="UP000076623">
    <property type="component" value="Chromosome"/>
</dbReference>
<reference evidence="1 2" key="1">
    <citation type="submission" date="2016-04" db="EMBL/GenBank/DDBJ databases">
        <title>Complete genome sequence of Fictibacillus phosphorivorans G25-29, a strain toxic to nematodes.</title>
        <authorList>
            <person name="Zheng Z."/>
        </authorList>
    </citation>
    <scope>NUCLEOTIDE SEQUENCE [LARGE SCALE GENOMIC DNA]</scope>
    <source>
        <strain evidence="1 2">G25-29</strain>
    </source>
</reference>
<gene>
    <name evidence="1" type="ORF">ABE65_019310</name>
</gene>
<proteinExistence type="predicted"/>
<name>A0A160IRG9_9BACL</name>
<dbReference type="STRING" id="1221500.ABE65_019310"/>
<sequence>MKIDYQLTGTGWAECVFVLNDKKYTFWPGYLTDALGEILEALLNINPIYTEECYLEDGASARWDAEPQETEWKFKYLGKNQMEIELYHYEDERSNPEIDIKFQYSYDEFLKAWVDISEQLLLEYGIVGYKEMWVQYEFPLSNFLKLKYYLEHHTEFPVDTKTIDEITMKKSKIEMELAYIKGI</sequence>
<keyword evidence="2" id="KW-1185">Reference proteome</keyword>
<dbReference type="RefSeq" id="WP_066398591.1">
    <property type="nucleotide sequence ID" value="NZ_CP015378.1"/>
</dbReference>